<dbReference type="InterPro" id="IPR016166">
    <property type="entry name" value="FAD-bd_PCMH"/>
</dbReference>
<sequence>RAALPLGGLGSAPPRQPLQNRPDENPRAMPRGPDLTRGVQRAPVDDSAEGARRRGRRRELVDLPSGAHATRLGADGDQPIPSGPSQVWEPRGLEPPVLLPPARASTTSLARPGLGLSSAPQTGTPLTGTLASDPANPALPDVGKAGRPCRPPLTRAWKLRSGRPGLATGPGRPVLGRAPAARRPSPASPDAAGVLARPPRLGARPRGRPPASPRRVRGGRGGGGRRRLPRLVRRGPREEGRPGGDAPRLLAIRREAGGGNCTRAPSHAEGCDLLDLSVYAHVRIDEGKRTATVGARVTMEDLSAACLRQGVLPLVVPEFRRITVGGAVVGAGVESSSGRFGEFSEGCVSCRVRLGSGEVLTCSDAEHPDLFRALSGSYGSLATVLEVELRLQEAKPYVKLQYRWFDDLSEACRFLASVATTSIFAEGLSYPMDKGYRGLPDVTKRHVVIVADWADEAGDPHADRSTMSITESHDLWFYEHVFNTRNSEADHTDVLKTESYLHRHERGAFWMARPEGDSSIPLSPAGLLLWILSGPLRKQFDDYFKTPHLFQLLKLAPQAIIADNFLNTDIYTDVELVETLVHEVRGSSRFALRTPMRGTSMKAQPFSPNGNWSSPAAPRGKVLIDVGLYGRVRGGAGVDAARFFEAWGLANNSRKMLRRILTELLLRERLLETSSDVLPAGVPPVAPEVQSGGAPGGFVRQGRRLDQHCGCLQAGSQVLGLVAADEAGIEGTSWSIKGPFLLHPPPRP</sequence>
<keyword evidence="3" id="KW-0812">Transmembrane</keyword>
<keyword evidence="4" id="KW-1133">Transmembrane helix</keyword>
<dbReference type="EMBL" id="CAUYUJ010002144">
    <property type="protein sequence ID" value="CAK0799411.1"/>
    <property type="molecule type" value="Genomic_DNA"/>
</dbReference>
<feature type="domain" description="FAD-binding PCMH-type" evidence="8">
    <location>
        <begin position="175"/>
        <end position="394"/>
    </location>
</feature>
<evidence type="ECO:0000256" key="1">
    <source>
        <dbReference type="ARBA" id="ARBA00004167"/>
    </source>
</evidence>
<evidence type="ECO:0000256" key="2">
    <source>
        <dbReference type="ARBA" id="ARBA00012405"/>
    </source>
</evidence>
<evidence type="ECO:0000313" key="10">
    <source>
        <dbReference type="Proteomes" id="UP001189429"/>
    </source>
</evidence>
<proteinExistence type="predicted"/>
<evidence type="ECO:0000256" key="4">
    <source>
        <dbReference type="ARBA" id="ARBA00022989"/>
    </source>
</evidence>
<dbReference type="InterPro" id="IPR036318">
    <property type="entry name" value="FAD-bd_PCMH-like_sf"/>
</dbReference>
<feature type="region of interest" description="Disordered" evidence="7">
    <location>
        <begin position="1"/>
        <end position="248"/>
    </location>
</feature>
<dbReference type="InterPro" id="IPR040165">
    <property type="entry name" value="Diminuto-like"/>
</dbReference>
<feature type="non-terminal residue" evidence="9">
    <location>
        <position position="748"/>
    </location>
</feature>
<comment type="subcellular location">
    <subcellularLocation>
        <location evidence="1">Membrane</location>
        <topology evidence="1">Single-pass membrane protein</topology>
    </subcellularLocation>
</comment>
<feature type="compositionally biased region" description="Basic residues" evidence="7">
    <location>
        <begin position="214"/>
        <end position="234"/>
    </location>
</feature>
<feature type="compositionally biased region" description="Polar residues" evidence="7">
    <location>
        <begin position="118"/>
        <end position="130"/>
    </location>
</feature>
<keyword evidence="5" id="KW-0560">Oxidoreductase</keyword>
<keyword evidence="6" id="KW-0472">Membrane</keyword>
<organism evidence="9 10">
    <name type="scientific">Prorocentrum cordatum</name>
    <dbReference type="NCBI Taxonomy" id="2364126"/>
    <lineage>
        <taxon>Eukaryota</taxon>
        <taxon>Sar</taxon>
        <taxon>Alveolata</taxon>
        <taxon>Dinophyceae</taxon>
        <taxon>Prorocentrales</taxon>
        <taxon>Prorocentraceae</taxon>
        <taxon>Prorocentrum</taxon>
    </lineage>
</organism>
<dbReference type="InterPro" id="IPR016169">
    <property type="entry name" value="FAD-bd_PCMH_sub2"/>
</dbReference>
<dbReference type="Pfam" id="PF01565">
    <property type="entry name" value="FAD_binding_4"/>
    <property type="match status" value="1"/>
</dbReference>
<evidence type="ECO:0000256" key="5">
    <source>
        <dbReference type="ARBA" id="ARBA00023002"/>
    </source>
</evidence>
<feature type="compositionally biased region" description="Low complexity" evidence="7">
    <location>
        <begin position="177"/>
        <end position="204"/>
    </location>
</feature>
<dbReference type="SUPFAM" id="SSF56176">
    <property type="entry name" value="FAD-binding/transporter-associated domain-like"/>
    <property type="match status" value="1"/>
</dbReference>
<dbReference type="PANTHER" id="PTHR10801:SF0">
    <property type="entry name" value="DELTA(24)-STEROL REDUCTASE"/>
    <property type="match status" value="1"/>
</dbReference>
<evidence type="ECO:0000256" key="3">
    <source>
        <dbReference type="ARBA" id="ARBA00022692"/>
    </source>
</evidence>
<evidence type="ECO:0000256" key="6">
    <source>
        <dbReference type="ARBA" id="ARBA00023136"/>
    </source>
</evidence>
<dbReference type="PANTHER" id="PTHR10801">
    <property type="entry name" value="24-DEHYDROCHOLESTEROL REDUCTASE"/>
    <property type="match status" value="1"/>
</dbReference>
<accession>A0ABN9Q221</accession>
<dbReference type="Gene3D" id="3.30.465.10">
    <property type="match status" value="1"/>
</dbReference>
<dbReference type="PROSITE" id="PS51387">
    <property type="entry name" value="FAD_PCMH"/>
    <property type="match status" value="1"/>
</dbReference>
<protein>
    <recommendedName>
        <fullName evidence="2">Delta(24)-sterol reductase</fullName>
        <ecNumber evidence="2">1.3.1.72</ecNumber>
    </recommendedName>
</protein>
<evidence type="ECO:0000313" key="9">
    <source>
        <dbReference type="EMBL" id="CAK0799411.1"/>
    </source>
</evidence>
<dbReference type="Proteomes" id="UP001189429">
    <property type="component" value="Unassembled WGS sequence"/>
</dbReference>
<name>A0ABN9Q221_9DINO</name>
<evidence type="ECO:0000259" key="8">
    <source>
        <dbReference type="PROSITE" id="PS51387"/>
    </source>
</evidence>
<keyword evidence="10" id="KW-1185">Reference proteome</keyword>
<dbReference type="EC" id="1.3.1.72" evidence="2"/>
<reference evidence="9" key="1">
    <citation type="submission" date="2023-10" db="EMBL/GenBank/DDBJ databases">
        <authorList>
            <person name="Chen Y."/>
            <person name="Shah S."/>
            <person name="Dougan E. K."/>
            <person name="Thang M."/>
            <person name="Chan C."/>
        </authorList>
    </citation>
    <scope>NUCLEOTIDE SEQUENCE [LARGE SCALE GENOMIC DNA]</scope>
</reference>
<evidence type="ECO:0000256" key="7">
    <source>
        <dbReference type="SAM" id="MobiDB-lite"/>
    </source>
</evidence>
<comment type="caution">
    <text evidence="9">The sequence shown here is derived from an EMBL/GenBank/DDBJ whole genome shotgun (WGS) entry which is preliminary data.</text>
</comment>
<dbReference type="InterPro" id="IPR006094">
    <property type="entry name" value="Oxid_FAD_bind_N"/>
</dbReference>
<gene>
    <name evidence="9" type="ORF">PCOR1329_LOCUS7870</name>
</gene>
<feature type="non-terminal residue" evidence="9">
    <location>
        <position position="1"/>
    </location>
</feature>